<evidence type="ECO:0000256" key="5">
    <source>
        <dbReference type="SAM" id="MobiDB-lite"/>
    </source>
</evidence>
<dbReference type="GO" id="GO:0016787">
    <property type="term" value="F:hydrolase activity"/>
    <property type="evidence" value="ECO:0007669"/>
    <property type="project" value="UniProtKB-UniRule"/>
</dbReference>
<accession>A0A927GVX1</accession>
<evidence type="ECO:0000256" key="1">
    <source>
        <dbReference type="ARBA" id="ARBA00022801"/>
    </source>
</evidence>
<dbReference type="PROSITE" id="PS51635">
    <property type="entry name" value="PNPLA"/>
    <property type="match status" value="1"/>
</dbReference>
<name>A0A927GVX1_9GAMM</name>
<dbReference type="GO" id="GO:0016042">
    <property type="term" value="P:lipid catabolic process"/>
    <property type="evidence" value="ECO:0007669"/>
    <property type="project" value="UniProtKB-UniRule"/>
</dbReference>
<dbReference type="Pfam" id="PF01734">
    <property type="entry name" value="Patatin"/>
    <property type="match status" value="1"/>
</dbReference>
<dbReference type="PANTHER" id="PTHR14226">
    <property type="entry name" value="NEUROPATHY TARGET ESTERASE/SWISS CHEESE D.MELANOGASTER"/>
    <property type="match status" value="1"/>
</dbReference>
<sequence length="332" mass="35810">MAHIGVIQQLNSMGIRPDILCGTSAGAVVAACQALGKLDQFAEWIQTLNSPSILRYLSINFGAIGGMADASRLIDFFCREFGNPDIEDLDTPFAAVATDLGRGREVWLQSGPIWDAVRASIALPGILTPVFHNGNWLIDGGLVNPVPVSVCRALGADIVIGIDLNSDLLSKQTRPASPTPISEKAEQVAEEEESEEENDSGFGNALNRFGQSVMDLAGGLRSNDIPEHKPAPNAPNTMNVIMSSINIMQDRITRSRLAGEPADVMLWPRLREIGLMEFNRAEEAIAGGREAVERMRPAILHILAEEGITPVSPSSKPQHIEHIEPAPITDDN</sequence>
<feature type="domain" description="PNPLA" evidence="6">
    <location>
        <begin position="1"/>
        <end position="152"/>
    </location>
</feature>
<evidence type="ECO:0000256" key="2">
    <source>
        <dbReference type="ARBA" id="ARBA00022963"/>
    </source>
</evidence>
<feature type="compositionally biased region" description="Acidic residues" evidence="5">
    <location>
        <begin position="188"/>
        <end position="199"/>
    </location>
</feature>
<feature type="active site" description="Nucleophile" evidence="4">
    <location>
        <position position="24"/>
    </location>
</feature>
<keyword evidence="3 4" id="KW-0443">Lipid metabolism</keyword>
<evidence type="ECO:0000256" key="3">
    <source>
        <dbReference type="ARBA" id="ARBA00023098"/>
    </source>
</evidence>
<feature type="region of interest" description="Disordered" evidence="5">
    <location>
        <begin position="310"/>
        <end position="332"/>
    </location>
</feature>
<reference evidence="7" key="1">
    <citation type="submission" date="2020-09" db="EMBL/GenBank/DDBJ databases">
        <authorList>
            <person name="Yoon J.-W."/>
        </authorList>
    </citation>
    <scope>NUCLEOTIDE SEQUENCE</scope>
    <source>
        <strain evidence="7">KMU-158</strain>
    </source>
</reference>
<dbReference type="InterPro" id="IPR002641">
    <property type="entry name" value="PNPLA_dom"/>
</dbReference>
<dbReference type="AlphaFoldDB" id="A0A927GVX1"/>
<evidence type="ECO:0000256" key="4">
    <source>
        <dbReference type="PROSITE-ProRule" id="PRU01161"/>
    </source>
</evidence>
<dbReference type="InterPro" id="IPR050301">
    <property type="entry name" value="NTE"/>
</dbReference>
<comment type="caution">
    <text evidence="7">The sequence shown here is derived from an EMBL/GenBank/DDBJ whole genome shotgun (WGS) entry which is preliminary data.</text>
</comment>
<dbReference type="EMBL" id="JACXLD010000003">
    <property type="protein sequence ID" value="MBD2858845.1"/>
    <property type="molecule type" value="Genomic_DNA"/>
</dbReference>
<feature type="compositionally biased region" description="Polar residues" evidence="5">
    <location>
        <begin position="171"/>
        <end position="180"/>
    </location>
</feature>
<evidence type="ECO:0000259" key="6">
    <source>
        <dbReference type="PROSITE" id="PS51635"/>
    </source>
</evidence>
<feature type="region of interest" description="Disordered" evidence="5">
    <location>
        <begin position="171"/>
        <end position="204"/>
    </location>
</feature>
<keyword evidence="2 4" id="KW-0442">Lipid degradation</keyword>
<dbReference type="Proteomes" id="UP000610558">
    <property type="component" value="Unassembled WGS sequence"/>
</dbReference>
<organism evidence="7 8">
    <name type="scientific">Spongiibacter pelagi</name>
    <dbReference type="NCBI Taxonomy" id="2760804"/>
    <lineage>
        <taxon>Bacteria</taxon>
        <taxon>Pseudomonadati</taxon>
        <taxon>Pseudomonadota</taxon>
        <taxon>Gammaproteobacteria</taxon>
        <taxon>Cellvibrionales</taxon>
        <taxon>Spongiibacteraceae</taxon>
        <taxon>Spongiibacter</taxon>
    </lineage>
</organism>
<dbReference type="PANTHER" id="PTHR14226:SF76">
    <property type="entry name" value="NTE FAMILY PROTEIN RSSA"/>
    <property type="match status" value="1"/>
</dbReference>
<gene>
    <name evidence="7" type="ORF">IB286_07450</name>
</gene>
<dbReference type="SUPFAM" id="SSF52151">
    <property type="entry name" value="FabD/lysophospholipase-like"/>
    <property type="match status" value="1"/>
</dbReference>
<comment type="caution">
    <text evidence="4">Lacks conserved residue(s) required for the propagation of feature annotation.</text>
</comment>
<feature type="active site" description="Proton acceptor" evidence="4">
    <location>
        <position position="139"/>
    </location>
</feature>
<protein>
    <submittedName>
        <fullName evidence="7">Patatin-like phospholipase family protein</fullName>
    </submittedName>
</protein>
<evidence type="ECO:0000313" key="8">
    <source>
        <dbReference type="Proteomes" id="UP000610558"/>
    </source>
</evidence>
<evidence type="ECO:0000313" key="7">
    <source>
        <dbReference type="EMBL" id="MBD2858845.1"/>
    </source>
</evidence>
<proteinExistence type="predicted"/>
<feature type="short sequence motif" description="DGA/G" evidence="4">
    <location>
        <begin position="139"/>
        <end position="141"/>
    </location>
</feature>
<dbReference type="InterPro" id="IPR016035">
    <property type="entry name" value="Acyl_Trfase/lysoPLipase"/>
</dbReference>
<keyword evidence="1 4" id="KW-0378">Hydrolase</keyword>
<dbReference type="Gene3D" id="3.40.1090.10">
    <property type="entry name" value="Cytosolic phospholipase A2 catalytic domain"/>
    <property type="match status" value="2"/>
</dbReference>
<keyword evidence="8" id="KW-1185">Reference proteome</keyword>
<feature type="short sequence motif" description="GXSXG" evidence="4">
    <location>
        <begin position="22"/>
        <end position="26"/>
    </location>
</feature>